<protein>
    <submittedName>
        <fullName evidence="1">Uncharacterized protein</fullName>
    </submittedName>
</protein>
<dbReference type="AlphaFoldDB" id="A0A0A9CS74"/>
<organism evidence="1">
    <name type="scientific">Arundo donax</name>
    <name type="common">Giant reed</name>
    <name type="synonym">Donax arundinaceus</name>
    <dbReference type="NCBI Taxonomy" id="35708"/>
    <lineage>
        <taxon>Eukaryota</taxon>
        <taxon>Viridiplantae</taxon>
        <taxon>Streptophyta</taxon>
        <taxon>Embryophyta</taxon>
        <taxon>Tracheophyta</taxon>
        <taxon>Spermatophyta</taxon>
        <taxon>Magnoliopsida</taxon>
        <taxon>Liliopsida</taxon>
        <taxon>Poales</taxon>
        <taxon>Poaceae</taxon>
        <taxon>PACMAD clade</taxon>
        <taxon>Arundinoideae</taxon>
        <taxon>Arundineae</taxon>
        <taxon>Arundo</taxon>
    </lineage>
</organism>
<accession>A0A0A9CS74</accession>
<dbReference type="EMBL" id="GBRH01218741">
    <property type="protein sequence ID" value="JAD79154.1"/>
    <property type="molecule type" value="Transcribed_RNA"/>
</dbReference>
<evidence type="ECO:0000313" key="1">
    <source>
        <dbReference type="EMBL" id="JAD79154.1"/>
    </source>
</evidence>
<sequence>MDFRRDSTSGSISVLRLITTSASEGKNAPSELPSPSPLIPINLPVRTTLLMSLRTTYPLPIFEGTTPSDMR</sequence>
<reference evidence="1" key="2">
    <citation type="journal article" date="2015" name="Data Brief">
        <title>Shoot transcriptome of the giant reed, Arundo donax.</title>
        <authorList>
            <person name="Barrero R.A."/>
            <person name="Guerrero F.D."/>
            <person name="Moolhuijzen P."/>
            <person name="Goolsby J.A."/>
            <person name="Tidwell J."/>
            <person name="Bellgard S.E."/>
            <person name="Bellgard M.I."/>
        </authorList>
    </citation>
    <scope>NUCLEOTIDE SEQUENCE</scope>
    <source>
        <tissue evidence="1">Shoot tissue taken approximately 20 cm above the soil surface</tissue>
    </source>
</reference>
<name>A0A0A9CS74_ARUDO</name>
<proteinExistence type="predicted"/>
<reference evidence="1" key="1">
    <citation type="submission" date="2014-09" db="EMBL/GenBank/DDBJ databases">
        <authorList>
            <person name="Magalhaes I.L.F."/>
            <person name="Oliveira U."/>
            <person name="Santos F.R."/>
            <person name="Vidigal T.H.D.A."/>
            <person name="Brescovit A.D."/>
            <person name="Santos A.J."/>
        </authorList>
    </citation>
    <scope>NUCLEOTIDE SEQUENCE</scope>
    <source>
        <tissue evidence="1">Shoot tissue taken approximately 20 cm above the soil surface</tissue>
    </source>
</reference>